<evidence type="ECO:0000256" key="5">
    <source>
        <dbReference type="ARBA" id="ARBA00022741"/>
    </source>
</evidence>
<evidence type="ECO:0000256" key="1">
    <source>
        <dbReference type="ARBA" id="ARBA00009903"/>
    </source>
</evidence>
<dbReference type="eggNOG" id="KOG0610">
    <property type="taxonomic scope" value="Eukaryota"/>
</dbReference>
<gene>
    <name evidence="12" type="ORF">AMTR_s00040p00181290</name>
</gene>
<feature type="domain" description="Protein kinase" evidence="11">
    <location>
        <begin position="416"/>
        <end position="767"/>
    </location>
</feature>
<dbReference type="HOGENOM" id="CLU_000288_39_3_1"/>
<proteinExistence type="inferred from homology"/>
<keyword evidence="3" id="KW-0723">Serine/threonine-protein kinase</keyword>
<keyword evidence="4" id="KW-0808">Transferase</keyword>
<dbReference type="Pfam" id="PF00069">
    <property type="entry name" value="Pkinase"/>
    <property type="match status" value="2"/>
</dbReference>
<evidence type="ECO:0000256" key="6">
    <source>
        <dbReference type="ARBA" id="ARBA00022777"/>
    </source>
</evidence>
<dbReference type="OrthoDB" id="432483at2759"/>
<dbReference type="KEGG" id="atr:18441368"/>
<dbReference type="InterPro" id="IPR008271">
    <property type="entry name" value="Ser/Thr_kinase_AS"/>
</dbReference>
<dbReference type="InterPro" id="IPR000719">
    <property type="entry name" value="Prot_kinase_dom"/>
</dbReference>
<feature type="region of interest" description="Disordered" evidence="10">
    <location>
        <begin position="626"/>
        <end position="649"/>
    </location>
</feature>
<dbReference type="Gene3D" id="3.30.200.20">
    <property type="entry name" value="Phosphorylase Kinase, domain 1"/>
    <property type="match status" value="1"/>
</dbReference>
<feature type="region of interest" description="Disordered" evidence="10">
    <location>
        <begin position="340"/>
        <end position="392"/>
    </location>
</feature>
<dbReference type="GO" id="GO:0005634">
    <property type="term" value="C:nucleus"/>
    <property type="evidence" value="ECO:0000318"/>
    <property type="project" value="GO_Central"/>
</dbReference>
<comment type="catalytic activity">
    <reaction evidence="9">
        <text>L-seryl-[protein] + ATP = O-phospho-L-seryl-[protein] + ADP + H(+)</text>
        <dbReference type="Rhea" id="RHEA:17989"/>
        <dbReference type="Rhea" id="RHEA-COMP:9863"/>
        <dbReference type="Rhea" id="RHEA-COMP:11604"/>
        <dbReference type="ChEBI" id="CHEBI:15378"/>
        <dbReference type="ChEBI" id="CHEBI:29999"/>
        <dbReference type="ChEBI" id="CHEBI:30616"/>
        <dbReference type="ChEBI" id="CHEBI:83421"/>
        <dbReference type="ChEBI" id="CHEBI:456216"/>
        <dbReference type="EC" id="2.7.11.1"/>
    </reaction>
</comment>
<keyword evidence="5" id="KW-0547">Nucleotide-binding</keyword>
<name>W1PZU0_AMBTC</name>
<evidence type="ECO:0000313" key="12">
    <source>
        <dbReference type="EMBL" id="ERN13130.1"/>
    </source>
</evidence>
<comment type="catalytic activity">
    <reaction evidence="8">
        <text>L-threonyl-[protein] + ATP = O-phospho-L-threonyl-[protein] + ADP + H(+)</text>
        <dbReference type="Rhea" id="RHEA:46608"/>
        <dbReference type="Rhea" id="RHEA-COMP:11060"/>
        <dbReference type="Rhea" id="RHEA-COMP:11605"/>
        <dbReference type="ChEBI" id="CHEBI:15378"/>
        <dbReference type="ChEBI" id="CHEBI:30013"/>
        <dbReference type="ChEBI" id="CHEBI:30616"/>
        <dbReference type="ChEBI" id="CHEBI:61977"/>
        <dbReference type="ChEBI" id="CHEBI:456216"/>
        <dbReference type="EC" id="2.7.11.1"/>
    </reaction>
</comment>
<evidence type="ECO:0000256" key="2">
    <source>
        <dbReference type="ARBA" id="ARBA00012513"/>
    </source>
</evidence>
<dbReference type="SUPFAM" id="SSF56112">
    <property type="entry name" value="Protein kinase-like (PK-like)"/>
    <property type="match status" value="1"/>
</dbReference>
<dbReference type="Proteomes" id="UP000017836">
    <property type="component" value="Unassembled WGS sequence"/>
</dbReference>
<evidence type="ECO:0000256" key="7">
    <source>
        <dbReference type="ARBA" id="ARBA00022840"/>
    </source>
</evidence>
<protein>
    <recommendedName>
        <fullName evidence="2">non-specific serine/threonine protein kinase</fullName>
        <ecNumber evidence="2">2.7.11.1</ecNumber>
    </recommendedName>
</protein>
<feature type="compositionally biased region" description="Basic and acidic residues" evidence="10">
    <location>
        <begin position="340"/>
        <end position="356"/>
    </location>
</feature>
<dbReference type="SMART" id="SM00220">
    <property type="entry name" value="S_TKc"/>
    <property type="match status" value="1"/>
</dbReference>
<dbReference type="PROSITE" id="PS00108">
    <property type="entry name" value="PROTEIN_KINASE_ST"/>
    <property type="match status" value="1"/>
</dbReference>
<comment type="similarity">
    <text evidence="1">Belongs to the protein kinase superfamily. AGC Ser/Thr protein kinase family.</text>
</comment>
<feature type="compositionally biased region" description="Polar residues" evidence="10">
    <location>
        <begin position="357"/>
        <end position="368"/>
    </location>
</feature>
<evidence type="ECO:0000259" key="11">
    <source>
        <dbReference type="PROSITE" id="PS50011"/>
    </source>
</evidence>
<dbReference type="GO" id="GO:0005737">
    <property type="term" value="C:cytoplasm"/>
    <property type="evidence" value="ECO:0000318"/>
    <property type="project" value="GO_Central"/>
</dbReference>
<dbReference type="FunFam" id="1.10.510.10:FF:000020">
    <property type="entry name" value="serine/threonine-protein kinase D6PK-like"/>
    <property type="match status" value="1"/>
</dbReference>
<evidence type="ECO:0000256" key="3">
    <source>
        <dbReference type="ARBA" id="ARBA00022527"/>
    </source>
</evidence>
<dbReference type="GO" id="GO:0005886">
    <property type="term" value="C:plasma membrane"/>
    <property type="evidence" value="ECO:0000318"/>
    <property type="project" value="GO_Central"/>
</dbReference>
<dbReference type="PANTHER" id="PTHR45637">
    <property type="entry name" value="FLIPPASE KINASE 1-RELATED"/>
    <property type="match status" value="1"/>
</dbReference>
<dbReference type="CDD" id="cd05574">
    <property type="entry name" value="STKc_phototropin_like"/>
    <property type="match status" value="1"/>
</dbReference>
<evidence type="ECO:0000256" key="4">
    <source>
        <dbReference type="ARBA" id="ARBA00022679"/>
    </source>
</evidence>
<feature type="compositionally biased region" description="Polar residues" evidence="10">
    <location>
        <begin position="631"/>
        <end position="643"/>
    </location>
</feature>
<dbReference type="FunFam" id="3.30.200.20:FF:000032">
    <property type="entry name" value="Serine/threonine-protein kinase D6PK-like"/>
    <property type="match status" value="1"/>
</dbReference>
<accession>W1PZU0</accession>
<dbReference type="STRING" id="13333.W1PZU0"/>
<keyword evidence="13" id="KW-1185">Reference proteome</keyword>
<dbReference type="GO" id="GO:0004674">
    <property type="term" value="F:protein serine/threonine kinase activity"/>
    <property type="evidence" value="ECO:0000318"/>
    <property type="project" value="GO_Central"/>
</dbReference>
<feature type="region of interest" description="Disordered" evidence="10">
    <location>
        <begin position="1"/>
        <end position="26"/>
    </location>
</feature>
<keyword evidence="6" id="KW-0418">Kinase</keyword>
<dbReference type="PROSITE" id="PS50011">
    <property type="entry name" value="PROTEIN_KINASE_DOM"/>
    <property type="match status" value="1"/>
</dbReference>
<feature type="compositionally biased region" description="Low complexity" evidence="10">
    <location>
        <begin position="369"/>
        <end position="384"/>
    </location>
</feature>
<dbReference type="GO" id="GO:0005524">
    <property type="term" value="F:ATP binding"/>
    <property type="evidence" value="ECO:0007669"/>
    <property type="project" value="UniProtKB-KW"/>
</dbReference>
<dbReference type="InterPro" id="IPR011009">
    <property type="entry name" value="Kinase-like_dom_sf"/>
</dbReference>
<feature type="compositionally biased region" description="Polar residues" evidence="10">
    <location>
        <begin position="1"/>
        <end position="11"/>
    </location>
</feature>
<dbReference type="Gramene" id="ERN13130">
    <property type="protein sequence ID" value="ERN13130"/>
    <property type="gene ID" value="AMTR_s00040p00181290"/>
</dbReference>
<dbReference type="FunFam" id="1.10.510.10:FF:000294">
    <property type="entry name" value="Serine/threonine-protein kinase OXI1"/>
    <property type="match status" value="1"/>
</dbReference>
<dbReference type="AlphaFoldDB" id="W1PZU0"/>
<organism evidence="12 13">
    <name type="scientific">Amborella trichopoda</name>
    <dbReference type="NCBI Taxonomy" id="13333"/>
    <lineage>
        <taxon>Eukaryota</taxon>
        <taxon>Viridiplantae</taxon>
        <taxon>Streptophyta</taxon>
        <taxon>Embryophyta</taxon>
        <taxon>Tracheophyta</taxon>
        <taxon>Spermatophyta</taxon>
        <taxon>Magnoliopsida</taxon>
        <taxon>Amborellales</taxon>
        <taxon>Amborellaceae</taxon>
        <taxon>Amborella</taxon>
    </lineage>
</organism>
<feature type="compositionally biased region" description="Low complexity" evidence="10">
    <location>
        <begin position="288"/>
        <end position="304"/>
    </location>
</feature>
<evidence type="ECO:0000313" key="13">
    <source>
        <dbReference type="Proteomes" id="UP000017836"/>
    </source>
</evidence>
<dbReference type="OMA" id="HGKGSAN"/>
<dbReference type="EMBL" id="KI392591">
    <property type="protein sequence ID" value="ERN13130.1"/>
    <property type="molecule type" value="Genomic_DNA"/>
</dbReference>
<sequence length="811" mass="88725">MGFISDTSEIVESSKESNPYMGADDREKNHIMPIKGKHLIEADINRLIGAVDIRSVTRHRTSSQLLHKNSKKPMRVGVSQASGIGISEPVSLKQALRGLCISHASELATLKRLSKPSGSSNSSEAGNIKRLYRTVVVQATDNDETSILAHESSNVVENGSIVEISLVAEGYTVNPLEERDGSLQLSRQASLKQNNPSPRTLSPSISRLIKAKAPVHGKGEPVSLEPRRVVSAPSTPKSGLKGKQDSLSPSTSSSNNRSVTHHSDTGSSAPKSTCKVNNFNRRKGKQLSQVSTASVSSSSSIGTESKSVAEPCKRYCSPKSCNSKSPTCLRENEVCSKEREACPKVTETQKPKEKGECSQSSKSSIGEYSNTSGTSEESNTSGSSCHGTRPHMSKDSRWKAIHLIEKQHGGLGLRHFKLLKKLGCGDIGSVYLAELSGTECLYAMKVMDNDFLASRKKMLRAQTEREILQMLDHPFLPTLYAHFVTDKLSCLIMEYCPGGDLHVLRQLQTTRSFSEQSVRFYAAEVLLALEYLHMLGVVYRDLKPENVLVREDGHIMLSDFDLSLRSCTVNPTLCLSPPPPSATPSPTPKPTSPPSCLHPSCIDPLCLQSSSWAHISSCFIPQYHKPRRNPKSNSAKPTRNPKSNGPFPIKALPQLVAEPTSARSNSFVGTHEYLAPEIVKGEGHGSAVDWWTLGIFLYELLFGKTPFKGLDNRDTLANVVSQELILPENPGVSLRARDLIKGLLVKEPEKRLGFVRGTAEIKQHAFFEGLNWALIRWAPPPENSTVGDVWVTASSVVNESKVKSTVEFELF</sequence>
<keyword evidence="7" id="KW-0067">ATP-binding</keyword>
<reference evidence="13" key="1">
    <citation type="journal article" date="2013" name="Science">
        <title>The Amborella genome and the evolution of flowering plants.</title>
        <authorList>
            <consortium name="Amborella Genome Project"/>
        </authorList>
    </citation>
    <scope>NUCLEOTIDE SEQUENCE [LARGE SCALE GENOMIC DNA]</scope>
</reference>
<feature type="compositionally biased region" description="Polar residues" evidence="10">
    <location>
        <begin position="265"/>
        <end position="279"/>
    </location>
</feature>
<feature type="compositionally biased region" description="Low complexity" evidence="10">
    <location>
        <begin position="246"/>
        <end position="258"/>
    </location>
</feature>
<feature type="region of interest" description="Disordered" evidence="10">
    <location>
        <begin position="211"/>
        <end position="304"/>
    </location>
</feature>
<evidence type="ECO:0000256" key="8">
    <source>
        <dbReference type="ARBA" id="ARBA00047899"/>
    </source>
</evidence>
<dbReference type="EC" id="2.7.11.1" evidence="2"/>
<dbReference type="Gene3D" id="1.10.510.10">
    <property type="entry name" value="Transferase(Phosphotransferase) domain 1"/>
    <property type="match status" value="2"/>
</dbReference>
<evidence type="ECO:0000256" key="9">
    <source>
        <dbReference type="ARBA" id="ARBA00048679"/>
    </source>
</evidence>
<evidence type="ECO:0000256" key="10">
    <source>
        <dbReference type="SAM" id="MobiDB-lite"/>
    </source>
</evidence>